<dbReference type="SUPFAM" id="SSF53649">
    <property type="entry name" value="Alkaline phosphatase-like"/>
    <property type="match status" value="1"/>
</dbReference>
<reference evidence="1 2" key="1">
    <citation type="submission" date="2024-05" db="EMBL/GenBank/DDBJ databases">
        <title>Genome sequencing and assembly of Indian major carp, Cirrhinus mrigala (Hamilton, 1822).</title>
        <authorList>
            <person name="Mohindra V."/>
            <person name="Chowdhury L.M."/>
            <person name="Lal K."/>
            <person name="Jena J.K."/>
        </authorList>
    </citation>
    <scope>NUCLEOTIDE SEQUENCE [LARGE SCALE GENOMIC DNA]</scope>
    <source>
        <strain evidence="1">CM1030</strain>
        <tissue evidence="1">Blood</tissue>
    </source>
</reference>
<dbReference type="AlphaFoldDB" id="A0ABD0R584"/>
<organism evidence="1 2">
    <name type="scientific">Cirrhinus mrigala</name>
    <name type="common">Mrigala</name>
    <dbReference type="NCBI Taxonomy" id="683832"/>
    <lineage>
        <taxon>Eukaryota</taxon>
        <taxon>Metazoa</taxon>
        <taxon>Chordata</taxon>
        <taxon>Craniata</taxon>
        <taxon>Vertebrata</taxon>
        <taxon>Euteleostomi</taxon>
        <taxon>Actinopterygii</taxon>
        <taxon>Neopterygii</taxon>
        <taxon>Teleostei</taxon>
        <taxon>Ostariophysi</taxon>
        <taxon>Cypriniformes</taxon>
        <taxon>Cyprinidae</taxon>
        <taxon>Labeoninae</taxon>
        <taxon>Labeonini</taxon>
        <taxon>Cirrhinus</taxon>
    </lineage>
</organism>
<name>A0ABD0R584_CIRMR</name>
<protein>
    <submittedName>
        <fullName evidence="1">Uncharacterized protein</fullName>
    </submittedName>
</protein>
<gene>
    <name evidence="1" type="ORF">M9458_011152</name>
</gene>
<dbReference type="Gene3D" id="3.40.720.10">
    <property type="entry name" value="Alkaline Phosphatase, subunit A"/>
    <property type="match status" value="1"/>
</dbReference>
<proteinExistence type="predicted"/>
<keyword evidence="2" id="KW-1185">Reference proteome</keyword>
<dbReference type="PANTHER" id="PTHR46615:SF1">
    <property type="entry name" value="ARYLSULFATASE K"/>
    <property type="match status" value="1"/>
</dbReference>
<comment type="caution">
    <text evidence="1">The sequence shown here is derived from an EMBL/GenBank/DDBJ whole genome shotgun (WGS) entry which is preliminary data.</text>
</comment>
<dbReference type="PANTHER" id="PTHR46615">
    <property type="entry name" value="ARYLSULFATASE K"/>
    <property type="match status" value="1"/>
</dbReference>
<dbReference type="Proteomes" id="UP001529510">
    <property type="component" value="Unassembled WGS sequence"/>
</dbReference>
<dbReference type="EMBL" id="JAMKFB020000005">
    <property type="protein sequence ID" value="KAL0192856.1"/>
    <property type="molecule type" value="Genomic_DNA"/>
</dbReference>
<sequence length="151" mass="17453">GHSLIPLVSGVSVRSAEPHPGWVLSEYHGCNANASTYMLRIGEWKYITYADGLSVPPQLFNLSKDESELRNVASHFPHVCQNLDKLLRTIVDYPSVSQAVHRYNKQQFLEWKQSLGDNYSQVIANLRWYIDWQKDAKSYERDIEEWLLGLD</sequence>
<evidence type="ECO:0000313" key="2">
    <source>
        <dbReference type="Proteomes" id="UP001529510"/>
    </source>
</evidence>
<dbReference type="InterPro" id="IPR017850">
    <property type="entry name" value="Alkaline_phosphatase_core_sf"/>
</dbReference>
<dbReference type="InterPro" id="IPR051849">
    <property type="entry name" value="GAG-degrading_sulfatase"/>
</dbReference>
<evidence type="ECO:0000313" key="1">
    <source>
        <dbReference type="EMBL" id="KAL0192856.1"/>
    </source>
</evidence>
<feature type="non-terminal residue" evidence="1">
    <location>
        <position position="1"/>
    </location>
</feature>
<accession>A0ABD0R584</accession>